<evidence type="ECO:0000259" key="3">
    <source>
        <dbReference type="PROSITE" id="PS50937"/>
    </source>
</evidence>
<feature type="compositionally biased region" description="Gly residues" evidence="2">
    <location>
        <begin position="248"/>
        <end position="258"/>
    </location>
</feature>
<dbReference type="PRINTS" id="PR00040">
    <property type="entry name" value="HTHMERR"/>
</dbReference>
<dbReference type="SMART" id="SM00422">
    <property type="entry name" value="HTH_MERR"/>
    <property type="match status" value="1"/>
</dbReference>
<feature type="region of interest" description="Disordered" evidence="2">
    <location>
        <begin position="230"/>
        <end position="264"/>
    </location>
</feature>
<reference evidence="4 5" key="1">
    <citation type="submission" date="2019-06" db="EMBL/GenBank/DDBJ databases">
        <title>Comparative genomics and metabolomics analyses of clavulanic acid producing Streptomyces species provides insight into specialized metabolism and evolution of beta-lactam biosynthetic gene clusters.</title>
        <authorList>
            <person name="Moore M.A."/>
            <person name="Cruz-Morales P."/>
            <person name="Barona Gomez F."/>
            <person name="Kapil T."/>
        </authorList>
    </citation>
    <scope>NUCLEOTIDE SEQUENCE [LARGE SCALE GENOMIC DNA]</scope>
    <source>
        <strain evidence="4 5">T-272</strain>
    </source>
</reference>
<evidence type="ECO:0000256" key="2">
    <source>
        <dbReference type="SAM" id="MobiDB-lite"/>
    </source>
</evidence>
<proteinExistence type="predicted"/>
<gene>
    <name evidence="4" type="ORF">FFZ77_15945</name>
</gene>
<dbReference type="InterPro" id="IPR047057">
    <property type="entry name" value="MerR_fam"/>
</dbReference>
<feature type="domain" description="HTH merR-type" evidence="3">
    <location>
        <begin position="1"/>
        <end position="70"/>
    </location>
</feature>
<dbReference type="RefSeq" id="WP_153483929.1">
    <property type="nucleotide sequence ID" value="NZ_VDEQ01000159.1"/>
</dbReference>
<evidence type="ECO:0000256" key="1">
    <source>
        <dbReference type="ARBA" id="ARBA00023125"/>
    </source>
</evidence>
<dbReference type="EMBL" id="VDEQ01000159">
    <property type="protein sequence ID" value="MQS37059.1"/>
    <property type="molecule type" value="Genomic_DNA"/>
</dbReference>
<dbReference type="SUPFAM" id="SSF46955">
    <property type="entry name" value="Putative DNA-binding domain"/>
    <property type="match status" value="1"/>
</dbReference>
<organism evidence="4 5">
    <name type="scientific">Streptomyces katsurahamanus</name>
    <dbReference type="NCBI Taxonomy" id="2577098"/>
    <lineage>
        <taxon>Bacteria</taxon>
        <taxon>Bacillati</taxon>
        <taxon>Actinomycetota</taxon>
        <taxon>Actinomycetes</taxon>
        <taxon>Kitasatosporales</taxon>
        <taxon>Streptomycetaceae</taxon>
        <taxon>Streptomyces</taxon>
    </lineage>
</organism>
<keyword evidence="5" id="KW-1185">Reference proteome</keyword>
<evidence type="ECO:0000313" key="5">
    <source>
        <dbReference type="Proteomes" id="UP000460558"/>
    </source>
</evidence>
<dbReference type="InterPro" id="IPR000551">
    <property type="entry name" value="MerR-type_HTH_dom"/>
</dbReference>
<keyword evidence="1" id="KW-0238">DNA-binding</keyword>
<dbReference type="PANTHER" id="PTHR30204">
    <property type="entry name" value="REDOX-CYCLING DRUG-SENSING TRANSCRIPTIONAL ACTIVATOR SOXR"/>
    <property type="match status" value="1"/>
</dbReference>
<dbReference type="Gene3D" id="1.10.1660.10">
    <property type="match status" value="1"/>
</dbReference>
<evidence type="ECO:0000313" key="4">
    <source>
        <dbReference type="EMBL" id="MQS37059.1"/>
    </source>
</evidence>
<name>A0ABW9NW13_9ACTN</name>
<accession>A0ABW9NW13</accession>
<sequence length="264" mass="27426">MRIGELSRRTGVPVPTIKYYVREGLLPAGLLTSPNQATYGEAHERRLRLIRALLDVGGLKVAAIGEVLAAVDDPDKSVHKVLGVATDLLVPRYAEGKPDAVPDAAPDDAPDAAPDAVMEAARERVGELIERRGWRIGDDYPGRKALAVTLATLEGVGHGEFAEVLDAYADAAESLALADLDYVATRKGRDGLVEGAVIGTVLGNALISALRHLTHVDRSARLYESGELYRDESAAGPGPEGRDPGAASGAGVGPGGVGSESAPG</sequence>
<dbReference type="PROSITE" id="PS50937">
    <property type="entry name" value="HTH_MERR_2"/>
    <property type="match status" value="1"/>
</dbReference>
<dbReference type="Proteomes" id="UP000460558">
    <property type="component" value="Unassembled WGS sequence"/>
</dbReference>
<comment type="caution">
    <text evidence="4">The sequence shown here is derived from an EMBL/GenBank/DDBJ whole genome shotgun (WGS) entry which is preliminary data.</text>
</comment>
<protein>
    <submittedName>
        <fullName evidence="4">MerR family transcriptional regulator</fullName>
    </submittedName>
</protein>
<dbReference type="PANTHER" id="PTHR30204:SF98">
    <property type="entry name" value="HTH-TYPE TRANSCRIPTIONAL REGULATOR ADHR"/>
    <property type="match status" value="1"/>
</dbReference>
<dbReference type="Pfam" id="PF13411">
    <property type="entry name" value="MerR_1"/>
    <property type="match status" value="1"/>
</dbReference>
<dbReference type="InterPro" id="IPR009061">
    <property type="entry name" value="DNA-bd_dom_put_sf"/>
</dbReference>